<dbReference type="Proteomes" id="UP000276834">
    <property type="component" value="Unassembled WGS sequence"/>
</dbReference>
<gene>
    <name evidence="1" type="ORF">DV515_00013433</name>
</gene>
<evidence type="ECO:0000313" key="1">
    <source>
        <dbReference type="EMBL" id="RLV93477.1"/>
    </source>
</evidence>
<dbReference type="EMBL" id="QUSF01000091">
    <property type="protein sequence ID" value="RLV93477.1"/>
    <property type="molecule type" value="Genomic_DNA"/>
</dbReference>
<proteinExistence type="predicted"/>
<keyword evidence="2" id="KW-1185">Reference proteome</keyword>
<accession>A0A3L8S114</accession>
<name>A0A3L8S114_CHLGU</name>
<comment type="caution">
    <text evidence="1">The sequence shown here is derived from an EMBL/GenBank/DDBJ whole genome shotgun (WGS) entry which is preliminary data.</text>
</comment>
<dbReference type="AlphaFoldDB" id="A0A3L8S114"/>
<sequence length="275" mass="30565">MVQVIAFTAMPVLYCGQELVEANWSEKKTRYKTSSEVQPDFSDPLQDFRSDFRSGDGVSGERSLNLGAANSEFPVSNPGLSESGLLPKNIIDDEEKLFRIPVIKIICHDTKNKIQDRVLPAAGFPRSRDAPEQTLPSHVARGMSFADLKPNTAVVLSQAKQRSQSSGNSRQAKGAAVLQPWWLIPSAHTPLACPWVFTRLESEFLHARAGPGSCHKQRLESQVMSPDDVVINSFICRQYLKSFYLECKLDQIVSVNGDVQFPLEDYEARAAPRTV</sequence>
<protein>
    <submittedName>
        <fullName evidence="1">Uncharacterized protein</fullName>
    </submittedName>
</protein>
<reference evidence="1 2" key="1">
    <citation type="journal article" date="2018" name="Proc. R. Soc. B">
        <title>A non-coding region near Follistatin controls head colour polymorphism in the Gouldian finch.</title>
        <authorList>
            <person name="Toomey M.B."/>
            <person name="Marques C.I."/>
            <person name="Andrade P."/>
            <person name="Araujo P.M."/>
            <person name="Sabatino S."/>
            <person name="Gazda M.A."/>
            <person name="Afonso S."/>
            <person name="Lopes R.J."/>
            <person name="Corbo J.C."/>
            <person name="Carneiro M."/>
        </authorList>
    </citation>
    <scope>NUCLEOTIDE SEQUENCE [LARGE SCALE GENOMIC DNA]</scope>
    <source>
        <strain evidence="1">Red01</strain>
        <tissue evidence="1">Muscle</tissue>
    </source>
</reference>
<organism evidence="1 2">
    <name type="scientific">Chloebia gouldiae</name>
    <name type="common">Gouldian finch</name>
    <name type="synonym">Erythrura gouldiae</name>
    <dbReference type="NCBI Taxonomy" id="44316"/>
    <lineage>
        <taxon>Eukaryota</taxon>
        <taxon>Metazoa</taxon>
        <taxon>Chordata</taxon>
        <taxon>Craniata</taxon>
        <taxon>Vertebrata</taxon>
        <taxon>Euteleostomi</taxon>
        <taxon>Archelosauria</taxon>
        <taxon>Archosauria</taxon>
        <taxon>Dinosauria</taxon>
        <taxon>Saurischia</taxon>
        <taxon>Theropoda</taxon>
        <taxon>Coelurosauria</taxon>
        <taxon>Aves</taxon>
        <taxon>Neognathae</taxon>
        <taxon>Neoaves</taxon>
        <taxon>Telluraves</taxon>
        <taxon>Australaves</taxon>
        <taxon>Passeriformes</taxon>
        <taxon>Passeroidea</taxon>
        <taxon>Passeridae</taxon>
        <taxon>Chloebia</taxon>
    </lineage>
</organism>
<evidence type="ECO:0000313" key="2">
    <source>
        <dbReference type="Proteomes" id="UP000276834"/>
    </source>
</evidence>